<keyword evidence="1" id="KW-0732">Signal</keyword>
<name>A0A2M4DH48_ANODA</name>
<evidence type="ECO:0000313" key="2">
    <source>
        <dbReference type="EMBL" id="MBW76892.1"/>
    </source>
</evidence>
<organism evidence="2">
    <name type="scientific">Anopheles darlingi</name>
    <name type="common">Mosquito</name>
    <dbReference type="NCBI Taxonomy" id="43151"/>
    <lineage>
        <taxon>Eukaryota</taxon>
        <taxon>Metazoa</taxon>
        <taxon>Ecdysozoa</taxon>
        <taxon>Arthropoda</taxon>
        <taxon>Hexapoda</taxon>
        <taxon>Insecta</taxon>
        <taxon>Pterygota</taxon>
        <taxon>Neoptera</taxon>
        <taxon>Endopterygota</taxon>
        <taxon>Diptera</taxon>
        <taxon>Nematocera</taxon>
        <taxon>Culicoidea</taxon>
        <taxon>Culicidae</taxon>
        <taxon>Anophelinae</taxon>
        <taxon>Anopheles</taxon>
    </lineage>
</organism>
<protein>
    <submittedName>
        <fullName evidence="2">Putative secreted protein</fullName>
    </submittedName>
</protein>
<proteinExistence type="predicted"/>
<sequence>MRFCGVWLVWMPLLGEQLLQFGAQLHRASGRSVPAHRFAPLVHQKLGKVPLDRVNERAALALLQILPQWVRLLPVDVNLGEHVEAHVAALGELLDLCVRARFLATELIAREGQYP</sequence>
<feature type="signal peptide" evidence="1">
    <location>
        <begin position="1"/>
        <end position="30"/>
    </location>
</feature>
<evidence type="ECO:0000256" key="1">
    <source>
        <dbReference type="SAM" id="SignalP"/>
    </source>
</evidence>
<feature type="chain" id="PRO_5014811631" evidence="1">
    <location>
        <begin position="31"/>
        <end position="115"/>
    </location>
</feature>
<dbReference type="AlphaFoldDB" id="A0A2M4DH48"/>
<reference evidence="2" key="1">
    <citation type="submission" date="2018-01" db="EMBL/GenBank/DDBJ databases">
        <title>An insight into the sialome of Amazonian anophelines.</title>
        <authorList>
            <person name="Ribeiro J.M."/>
            <person name="Scarpassa V."/>
            <person name="Calvo E."/>
        </authorList>
    </citation>
    <scope>NUCLEOTIDE SEQUENCE</scope>
</reference>
<accession>A0A2M4DH48</accession>
<dbReference type="EMBL" id="GGFL01012714">
    <property type="protein sequence ID" value="MBW76892.1"/>
    <property type="molecule type" value="Transcribed_RNA"/>
</dbReference>